<evidence type="ECO:0000256" key="1">
    <source>
        <dbReference type="ARBA" id="ARBA00004123"/>
    </source>
</evidence>
<protein>
    <submittedName>
        <fullName evidence="11">C2H2-type domain-containing protein</fullName>
    </submittedName>
</protein>
<feature type="domain" description="C2H2-type" evidence="9">
    <location>
        <begin position="539"/>
        <end position="567"/>
    </location>
</feature>
<dbReference type="GO" id="GO:0005634">
    <property type="term" value="C:nucleus"/>
    <property type="evidence" value="ECO:0007669"/>
    <property type="project" value="UniProtKB-SubCell"/>
</dbReference>
<feature type="region of interest" description="Disordered" evidence="8">
    <location>
        <begin position="607"/>
        <end position="652"/>
    </location>
</feature>
<feature type="region of interest" description="Disordered" evidence="8">
    <location>
        <begin position="316"/>
        <end position="409"/>
    </location>
</feature>
<feature type="region of interest" description="Disordered" evidence="8">
    <location>
        <begin position="859"/>
        <end position="879"/>
    </location>
</feature>
<evidence type="ECO:0000256" key="2">
    <source>
        <dbReference type="ARBA" id="ARBA00022723"/>
    </source>
</evidence>
<keyword evidence="6" id="KW-0539">Nucleus</keyword>
<feature type="region of interest" description="Disordered" evidence="8">
    <location>
        <begin position="681"/>
        <end position="720"/>
    </location>
</feature>
<evidence type="ECO:0000259" key="9">
    <source>
        <dbReference type="PROSITE" id="PS50157"/>
    </source>
</evidence>
<dbReference type="AlphaFoldDB" id="A0A1I8GY84"/>
<dbReference type="PROSITE" id="PS50157">
    <property type="entry name" value="ZINC_FINGER_C2H2_2"/>
    <property type="match status" value="4"/>
</dbReference>
<comment type="subcellular location">
    <subcellularLocation>
        <location evidence="1">Nucleus</location>
    </subcellularLocation>
</comment>
<feature type="region of interest" description="Disordered" evidence="8">
    <location>
        <begin position="115"/>
        <end position="150"/>
    </location>
</feature>
<evidence type="ECO:0000256" key="7">
    <source>
        <dbReference type="PROSITE-ProRule" id="PRU00042"/>
    </source>
</evidence>
<dbReference type="Proteomes" id="UP000095280">
    <property type="component" value="Unplaced"/>
</dbReference>
<feature type="compositionally biased region" description="Polar residues" evidence="8">
    <location>
        <begin position="32"/>
        <end position="46"/>
    </location>
</feature>
<organism evidence="10 11">
    <name type="scientific">Macrostomum lignano</name>
    <dbReference type="NCBI Taxonomy" id="282301"/>
    <lineage>
        <taxon>Eukaryota</taxon>
        <taxon>Metazoa</taxon>
        <taxon>Spiralia</taxon>
        <taxon>Lophotrochozoa</taxon>
        <taxon>Platyhelminthes</taxon>
        <taxon>Rhabditophora</taxon>
        <taxon>Macrostomorpha</taxon>
        <taxon>Macrostomida</taxon>
        <taxon>Macrostomidae</taxon>
        <taxon>Macrostomum</taxon>
    </lineage>
</organism>
<dbReference type="InterPro" id="IPR013087">
    <property type="entry name" value="Znf_C2H2_type"/>
</dbReference>
<keyword evidence="10" id="KW-1185">Reference proteome</keyword>
<dbReference type="Pfam" id="PF00096">
    <property type="entry name" value="zf-C2H2"/>
    <property type="match status" value="1"/>
</dbReference>
<dbReference type="InterPro" id="IPR050888">
    <property type="entry name" value="ZnF_C2H2-type_TF"/>
</dbReference>
<keyword evidence="4 7" id="KW-0863">Zinc-finger</keyword>
<feature type="compositionally biased region" description="Low complexity" evidence="8">
    <location>
        <begin position="686"/>
        <end position="706"/>
    </location>
</feature>
<evidence type="ECO:0000313" key="11">
    <source>
        <dbReference type="WBParaSite" id="maker-uti_cns_0003644-snap-gene-0.2-mRNA-1"/>
    </source>
</evidence>
<evidence type="ECO:0000256" key="3">
    <source>
        <dbReference type="ARBA" id="ARBA00022737"/>
    </source>
</evidence>
<evidence type="ECO:0000313" key="10">
    <source>
        <dbReference type="Proteomes" id="UP000095280"/>
    </source>
</evidence>
<dbReference type="SUPFAM" id="SSF57667">
    <property type="entry name" value="beta-beta-alpha zinc fingers"/>
    <property type="match status" value="1"/>
</dbReference>
<feature type="region of interest" description="Disordered" evidence="8">
    <location>
        <begin position="984"/>
        <end position="1022"/>
    </location>
</feature>
<feature type="compositionally biased region" description="Acidic residues" evidence="8">
    <location>
        <begin position="367"/>
        <end position="383"/>
    </location>
</feature>
<sequence>MAASGSGQRTFGKANGASSGSRNLRVPHLSVHASSASSMRGQRISSGSGANALVSFAPHGYSPSPSQASELLDLQRGNSWAPGVEGCHRAPPRDGTSVFRSRVSVNFRQALAEAKERTASRRLTAQQVREQRRRSNNQAESVSRLDADTLVEEEDADIEADEVFNEAAEVAELAPPPDPGSVSDPRRRRALQRWGLMRDVIEEIHRERHAKKTEGWSMFFKHVRAMSEAEKTRQDLYERYNIFGDGKSDFMTNLPVIPDELLLAAGIPLPSSRSKRQTRIDCGKQFRSHYILILHARYHRKESNYIFQRHTAGGCQPEADDAAADSQPRCLDEPDEPLPSAASPPAELGQMSPPHLPNPEAPRPALVEEDEEEGMVGDDDDGDFSVQEAGGAARRRAPRPGVEEADFDDEEEYEMESAEELECEICDARFHQVLELLKHIRVHRYELTESNYQQYRRKIVTTYRPNSVRLDLRRLTDEAAGQEVFGGGRSLQPAAGGPGRAAEASGASTEYECDYCGKRFPTASNLRRHIPVHTGERPHQCPFCGCRFGDRSYMLKHTRFVHNVELARVQKAKTRPRYANSACFKCQICNRYFENADILAVHLEKYHSRPGQSSRHQQQQQPRHHGGADADEEAEDEYPEEEDALLGGHRPADPDTETLFSCDQCDFISADLAQLHAHLTEHADHQQQQQQSQSPPATAAAAPSASDEPKPRLTDGITRPVSGARAAGLLLLSNRPSRVDRQAAVVQGEPQQPVQLQSGLGRPDDVIDPQLACGFEGVGAGLGRVQPLGQAAVRPSEQEVRAHAAAALWVRGSIPCVELWLALKTEAFKILKTIFWASICNGSSAIKEVVAAGCVANDEAEPGQREGRRQRHHPRLRSQAGGRRFCERFGAGGLGQVRLGVHQRHQREAAVTAQLQEVRAFDGVLLAKPRPAAHQPDSATGDAAEAAYEAVAEGGLELEQLAGVQQPGQDVQQADPARLALPRQQVEAEAGQLGAGEHRVGGRLSGRRRRRPRQGAGNLPHQPEAFGLVASEVVGAAACVRVQRRAAELIRADNFAESGLDERRAAQE</sequence>
<evidence type="ECO:0000256" key="8">
    <source>
        <dbReference type="SAM" id="MobiDB-lite"/>
    </source>
</evidence>
<dbReference type="GO" id="GO:0008270">
    <property type="term" value="F:zinc ion binding"/>
    <property type="evidence" value="ECO:0007669"/>
    <property type="project" value="UniProtKB-KW"/>
</dbReference>
<dbReference type="PANTHER" id="PTHR24406">
    <property type="entry name" value="TRANSCRIPTIONAL REPRESSOR CTCFL-RELATED"/>
    <property type="match status" value="1"/>
</dbReference>
<dbReference type="WBParaSite" id="maker-uti_cns_0003644-snap-gene-0.2-mRNA-1">
    <property type="protein sequence ID" value="maker-uti_cns_0003644-snap-gene-0.2-mRNA-1"/>
    <property type="gene ID" value="maker-uti_cns_0003644-snap-gene-0.2"/>
</dbReference>
<feature type="compositionally biased region" description="Low complexity" evidence="8">
    <location>
        <begin position="609"/>
        <end position="621"/>
    </location>
</feature>
<evidence type="ECO:0000256" key="5">
    <source>
        <dbReference type="ARBA" id="ARBA00022833"/>
    </source>
</evidence>
<evidence type="ECO:0000256" key="6">
    <source>
        <dbReference type="ARBA" id="ARBA00023242"/>
    </source>
</evidence>
<dbReference type="SMART" id="SM00355">
    <property type="entry name" value="ZnF_C2H2"/>
    <property type="match status" value="6"/>
</dbReference>
<evidence type="ECO:0000256" key="4">
    <source>
        <dbReference type="ARBA" id="ARBA00022771"/>
    </source>
</evidence>
<feature type="compositionally biased region" description="Acidic residues" evidence="8">
    <location>
        <begin position="629"/>
        <end position="644"/>
    </location>
</feature>
<feature type="domain" description="C2H2-type" evidence="9">
    <location>
        <begin position="511"/>
        <end position="538"/>
    </location>
</feature>
<keyword evidence="5" id="KW-0862">Zinc</keyword>
<keyword evidence="2" id="KW-0479">Metal-binding</keyword>
<feature type="region of interest" description="Disordered" evidence="8">
    <location>
        <begin position="1"/>
        <end position="46"/>
    </location>
</feature>
<dbReference type="InterPro" id="IPR036236">
    <property type="entry name" value="Znf_C2H2_sf"/>
</dbReference>
<dbReference type="Gene3D" id="3.30.160.60">
    <property type="entry name" value="Classic Zinc Finger"/>
    <property type="match status" value="3"/>
</dbReference>
<proteinExistence type="predicted"/>
<keyword evidence="3" id="KW-0677">Repeat</keyword>
<dbReference type="PROSITE" id="PS00028">
    <property type="entry name" value="ZINC_FINGER_C2H2_1"/>
    <property type="match status" value="4"/>
</dbReference>
<feature type="domain" description="C2H2-type" evidence="9">
    <location>
        <begin position="584"/>
        <end position="612"/>
    </location>
</feature>
<dbReference type="FunFam" id="3.30.160.60:FF:000096">
    <property type="entry name" value="Zinc finger and BTB domain-containing protein 18 isoform 1"/>
    <property type="match status" value="1"/>
</dbReference>
<reference evidence="11" key="1">
    <citation type="submission" date="2016-11" db="UniProtKB">
        <authorList>
            <consortium name="WormBaseParasite"/>
        </authorList>
    </citation>
    <scope>IDENTIFICATION</scope>
</reference>
<name>A0A1I8GY84_9PLAT</name>
<feature type="domain" description="C2H2-type" evidence="9">
    <location>
        <begin position="421"/>
        <end position="448"/>
    </location>
</feature>
<accession>A0A1I8GY84</accession>
<feature type="compositionally biased region" description="Low complexity" evidence="8">
    <location>
        <begin position="338"/>
        <end position="348"/>
    </location>
</feature>